<keyword evidence="4" id="KW-1003">Cell membrane</keyword>
<evidence type="ECO:0000259" key="12">
    <source>
        <dbReference type="Pfam" id="PF02931"/>
    </source>
</evidence>
<evidence type="ECO:0008006" key="16">
    <source>
        <dbReference type="Google" id="ProtNLM"/>
    </source>
</evidence>
<dbReference type="InterPro" id="IPR036719">
    <property type="entry name" value="Neuro-gated_channel_TM_sf"/>
</dbReference>
<dbReference type="CDD" id="cd18993">
    <property type="entry name" value="LGIC_ECD_GluCl"/>
    <property type="match status" value="1"/>
</dbReference>
<comment type="caution">
    <text evidence="14">The sequence shown here is derived from an EMBL/GenBank/DDBJ whole genome shotgun (WGS) entry which is preliminary data.</text>
</comment>
<keyword evidence="7 11" id="KW-1133">Transmembrane helix</keyword>
<dbReference type="GO" id="GO:0004888">
    <property type="term" value="F:transmembrane signaling receptor activity"/>
    <property type="evidence" value="ECO:0007669"/>
    <property type="project" value="InterPro"/>
</dbReference>
<dbReference type="SUPFAM" id="SSF63712">
    <property type="entry name" value="Nicotinic receptor ligand binding domain-like"/>
    <property type="match status" value="1"/>
</dbReference>
<dbReference type="SUPFAM" id="SSF90112">
    <property type="entry name" value="Neurotransmitter-gated ion-channel transmembrane pore"/>
    <property type="match status" value="1"/>
</dbReference>
<dbReference type="OrthoDB" id="6514602at2759"/>
<evidence type="ECO:0000256" key="4">
    <source>
        <dbReference type="ARBA" id="ARBA00022475"/>
    </source>
</evidence>
<dbReference type="InterPro" id="IPR036734">
    <property type="entry name" value="Neur_chan_lig-bd_sf"/>
</dbReference>
<evidence type="ECO:0000256" key="2">
    <source>
        <dbReference type="ARBA" id="ARBA00004236"/>
    </source>
</evidence>
<dbReference type="InterPro" id="IPR006201">
    <property type="entry name" value="Neur_channel"/>
</dbReference>
<dbReference type="InterPro" id="IPR006029">
    <property type="entry name" value="Neurotrans-gated_channel_TM"/>
</dbReference>
<dbReference type="InterPro" id="IPR018000">
    <property type="entry name" value="Neurotransmitter_ion_chnl_CS"/>
</dbReference>
<dbReference type="Pfam" id="PF02931">
    <property type="entry name" value="Neur_chan_LBD"/>
    <property type="match status" value="1"/>
</dbReference>
<dbReference type="InterPro" id="IPR038050">
    <property type="entry name" value="Neuro_actylchol_rec"/>
</dbReference>
<keyword evidence="8 11" id="KW-0406">Ion transport</keyword>
<feature type="transmembrane region" description="Helical" evidence="11">
    <location>
        <begin position="263"/>
        <end position="285"/>
    </location>
</feature>
<comment type="subcellular location">
    <subcellularLocation>
        <location evidence="2">Cell membrane</location>
    </subcellularLocation>
    <subcellularLocation>
        <location evidence="1">Membrane</location>
        <topology evidence="1">Multi-pass membrane protein</topology>
    </subcellularLocation>
</comment>
<evidence type="ECO:0000256" key="6">
    <source>
        <dbReference type="ARBA" id="ARBA00022729"/>
    </source>
</evidence>
<dbReference type="Proteomes" id="UP000821853">
    <property type="component" value="Chromosome 2"/>
</dbReference>
<evidence type="ECO:0000256" key="10">
    <source>
        <dbReference type="ARBA" id="ARBA00023303"/>
    </source>
</evidence>
<evidence type="ECO:0000256" key="1">
    <source>
        <dbReference type="ARBA" id="ARBA00004141"/>
    </source>
</evidence>
<dbReference type="InterPro" id="IPR006028">
    <property type="entry name" value="GABAA/Glycine_rcpt"/>
</dbReference>
<keyword evidence="15" id="KW-1185">Reference proteome</keyword>
<evidence type="ECO:0000256" key="11">
    <source>
        <dbReference type="RuleBase" id="RU000687"/>
    </source>
</evidence>
<dbReference type="GO" id="GO:0005886">
    <property type="term" value="C:plasma membrane"/>
    <property type="evidence" value="ECO:0007669"/>
    <property type="project" value="UniProtKB-SubCell"/>
</dbReference>
<dbReference type="PRINTS" id="PR00253">
    <property type="entry name" value="GABAARECEPTR"/>
</dbReference>
<dbReference type="Gene3D" id="2.70.170.10">
    <property type="entry name" value="Neurotransmitter-gated ion-channel ligand-binding domain"/>
    <property type="match status" value="1"/>
</dbReference>
<feature type="domain" description="Neurotransmitter-gated ion-channel transmembrane" evidence="13">
    <location>
        <begin position="203"/>
        <end position="300"/>
    </location>
</feature>
<dbReference type="GO" id="GO:0099095">
    <property type="term" value="F:ligand-gated monoatomic anion channel activity"/>
    <property type="evidence" value="ECO:0007669"/>
    <property type="project" value="UniProtKB-ARBA"/>
</dbReference>
<feature type="transmembrane region" description="Helical" evidence="11">
    <location>
        <begin position="355"/>
        <end position="375"/>
    </location>
</feature>
<dbReference type="VEuPathDB" id="VectorBase:HLOH_053552"/>
<evidence type="ECO:0000256" key="3">
    <source>
        <dbReference type="ARBA" id="ARBA00022448"/>
    </source>
</evidence>
<gene>
    <name evidence="14" type="ORF">HPB48_012374</name>
</gene>
<dbReference type="OMA" id="VYIPCIM"/>
<proteinExistence type="inferred from homology"/>
<keyword evidence="6" id="KW-0732">Signal</keyword>
<evidence type="ECO:0000313" key="15">
    <source>
        <dbReference type="Proteomes" id="UP000821853"/>
    </source>
</evidence>
<name>A0A9J6G1J9_HAELO</name>
<feature type="domain" description="Neurotransmitter-gated ion-channel ligand-binding" evidence="12">
    <location>
        <begin position="13"/>
        <end position="195"/>
    </location>
</feature>
<feature type="transmembrane region" description="Helical" evidence="11">
    <location>
        <begin position="227"/>
        <end position="243"/>
    </location>
</feature>
<keyword evidence="5 11" id="KW-0812">Transmembrane</keyword>
<dbReference type="Gene3D" id="1.20.58.390">
    <property type="entry name" value="Neurotransmitter-gated ion-channel transmembrane domain"/>
    <property type="match status" value="1"/>
</dbReference>
<sequence>MFSEFIGTNLPGPLVVRTNLYVRSISDINDKKMEYSVQLTFRQQWKDERLKYNDVAGQLKYVNLDDPSKIWLPDTFFPNEISGHFHDLLQPNNLLRIYPDGEVLHSVRISLRLFCPMNLANFPFDRQVCGLTIASYAHTTEDIVFIWKQGDPVQVSRSLHVEQFALTKFLTDYCTSRTTTGEYACLKVDFMFERNTNEFVVKVYMPCVMLVLVSWVVLWLSNKNTAVRILVPLAVLLLMANMVARLNQEQFPRTSYTKAVDTWTGTCLTFVFLLLLYVTTVDYVARVTNSGATSAHSRDESKASYSELTECVGYGLSGCVVEEEASKASPGSSTFQQALRAFFRRPRTLPDKMDFGARIAFPACFCLFLIIYFSVHGGGSADE</sequence>
<reference evidence="14 15" key="1">
    <citation type="journal article" date="2020" name="Cell">
        <title>Large-Scale Comparative Analyses of Tick Genomes Elucidate Their Genetic Diversity and Vector Capacities.</title>
        <authorList>
            <consortium name="Tick Genome and Microbiome Consortium (TIGMIC)"/>
            <person name="Jia N."/>
            <person name="Wang J."/>
            <person name="Shi W."/>
            <person name="Du L."/>
            <person name="Sun Y."/>
            <person name="Zhan W."/>
            <person name="Jiang J.F."/>
            <person name="Wang Q."/>
            <person name="Zhang B."/>
            <person name="Ji P."/>
            <person name="Bell-Sakyi L."/>
            <person name="Cui X.M."/>
            <person name="Yuan T.T."/>
            <person name="Jiang B.G."/>
            <person name="Yang W.F."/>
            <person name="Lam T.T."/>
            <person name="Chang Q.C."/>
            <person name="Ding S.J."/>
            <person name="Wang X.J."/>
            <person name="Zhu J.G."/>
            <person name="Ruan X.D."/>
            <person name="Zhao L."/>
            <person name="Wei J.T."/>
            <person name="Ye R.Z."/>
            <person name="Que T.C."/>
            <person name="Du C.H."/>
            <person name="Zhou Y.H."/>
            <person name="Cheng J.X."/>
            <person name="Dai P.F."/>
            <person name="Guo W.B."/>
            <person name="Han X.H."/>
            <person name="Huang E.J."/>
            <person name="Li L.F."/>
            <person name="Wei W."/>
            <person name="Gao Y.C."/>
            <person name="Liu J.Z."/>
            <person name="Shao H.Z."/>
            <person name="Wang X."/>
            <person name="Wang C.C."/>
            <person name="Yang T.C."/>
            <person name="Huo Q.B."/>
            <person name="Li W."/>
            <person name="Chen H.Y."/>
            <person name="Chen S.E."/>
            <person name="Zhou L.G."/>
            <person name="Ni X.B."/>
            <person name="Tian J.H."/>
            <person name="Sheng Y."/>
            <person name="Liu T."/>
            <person name="Pan Y.S."/>
            <person name="Xia L.Y."/>
            <person name="Li J."/>
            <person name="Zhao F."/>
            <person name="Cao W.C."/>
        </authorList>
    </citation>
    <scope>NUCLEOTIDE SEQUENCE [LARGE SCALE GENOMIC DNA]</scope>
    <source>
        <strain evidence="14">HaeL-2018</strain>
    </source>
</reference>
<dbReference type="GO" id="GO:0005254">
    <property type="term" value="F:chloride channel activity"/>
    <property type="evidence" value="ECO:0007669"/>
    <property type="project" value="UniProtKB-ARBA"/>
</dbReference>
<keyword evidence="9 11" id="KW-0472">Membrane</keyword>
<accession>A0A9J6G1J9</accession>
<protein>
    <recommendedName>
        <fullName evidence="16">Glutamate-gated chloride channel</fullName>
    </recommendedName>
</protein>
<keyword evidence="3 11" id="KW-0813">Transport</keyword>
<feature type="transmembrane region" description="Helical" evidence="11">
    <location>
        <begin position="203"/>
        <end position="220"/>
    </location>
</feature>
<dbReference type="PANTHER" id="PTHR18945">
    <property type="entry name" value="NEUROTRANSMITTER GATED ION CHANNEL"/>
    <property type="match status" value="1"/>
</dbReference>
<evidence type="ECO:0000256" key="7">
    <source>
        <dbReference type="ARBA" id="ARBA00022989"/>
    </source>
</evidence>
<dbReference type="FunFam" id="2.70.170.10:FF:000045">
    <property type="entry name" value="Predicted protein"/>
    <property type="match status" value="1"/>
</dbReference>
<evidence type="ECO:0000256" key="8">
    <source>
        <dbReference type="ARBA" id="ARBA00023065"/>
    </source>
</evidence>
<dbReference type="PROSITE" id="PS00236">
    <property type="entry name" value="NEUROTR_ION_CHANNEL"/>
    <property type="match status" value="1"/>
</dbReference>
<dbReference type="GO" id="GO:0005230">
    <property type="term" value="F:extracellular ligand-gated monoatomic ion channel activity"/>
    <property type="evidence" value="ECO:0007669"/>
    <property type="project" value="InterPro"/>
</dbReference>
<dbReference type="PRINTS" id="PR00252">
    <property type="entry name" value="NRIONCHANNEL"/>
</dbReference>
<dbReference type="InterPro" id="IPR006202">
    <property type="entry name" value="Neur_chan_lig-bd"/>
</dbReference>
<comment type="similarity">
    <text evidence="11">Belongs to the ligand-gated ion channel (TC 1.A.9) family.</text>
</comment>
<evidence type="ECO:0000259" key="13">
    <source>
        <dbReference type="Pfam" id="PF02932"/>
    </source>
</evidence>
<keyword evidence="10 11" id="KW-0407">Ion channel</keyword>
<evidence type="ECO:0000256" key="5">
    <source>
        <dbReference type="ARBA" id="ARBA00022692"/>
    </source>
</evidence>
<dbReference type="NCBIfam" id="TIGR00860">
    <property type="entry name" value="LIC"/>
    <property type="match status" value="1"/>
</dbReference>
<evidence type="ECO:0000313" key="14">
    <source>
        <dbReference type="EMBL" id="KAH9369298.1"/>
    </source>
</evidence>
<dbReference type="Pfam" id="PF02932">
    <property type="entry name" value="Neur_chan_memb"/>
    <property type="match status" value="1"/>
</dbReference>
<dbReference type="EMBL" id="JABSTR010000004">
    <property type="protein sequence ID" value="KAH9369298.1"/>
    <property type="molecule type" value="Genomic_DNA"/>
</dbReference>
<organism evidence="14 15">
    <name type="scientific">Haemaphysalis longicornis</name>
    <name type="common">Bush tick</name>
    <dbReference type="NCBI Taxonomy" id="44386"/>
    <lineage>
        <taxon>Eukaryota</taxon>
        <taxon>Metazoa</taxon>
        <taxon>Ecdysozoa</taxon>
        <taxon>Arthropoda</taxon>
        <taxon>Chelicerata</taxon>
        <taxon>Arachnida</taxon>
        <taxon>Acari</taxon>
        <taxon>Parasitiformes</taxon>
        <taxon>Ixodida</taxon>
        <taxon>Ixodoidea</taxon>
        <taxon>Ixodidae</taxon>
        <taxon>Haemaphysalinae</taxon>
        <taxon>Haemaphysalis</taxon>
    </lineage>
</organism>
<evidence type="ECO:0000256" key="9">
    <source>
        <dbReference type="ARBA" id="ARBA00023136"/>
    </source>
</evidence>
<dbReference type="AlphaFoldDB" id="A0A9J6G1J9"/>